<keyword evidence="1 4" id="KW-0378">Hydrolase</keyword>
<dbReference type="Proteomes" id="UP000002772">
    <property type="component" value="Unassembled WGS sequence"/>
</dbReference>
<dbReference type="AlphaFoldDB" id="F8NBR1"/>
<dbReference type="EC" id="3.1.1.53" evidence="4"/>
<protein>
    <submittedName>
        <fullName evidence="4">Sialate O-acetylesterase</fullName>
        <ecNumber evidence="4">3.1.1.53</ecNumber>
    </submittedName>
</protein>
<evidence type="ECO:0000259" key="3">
    <source>
        <dbReference type="Pfam" id="PF13472"/>
    </source>
</evidence>
<dbReference type="GO" id="GO:0001681">
    <property type="term" value="F:sialate O-acetylesterase activity"/>
    <property type="evidence" value="ECO:0007669"/>
    <property type="project" value="UniProtKB-EC"/>
</dbReference>
<feature type="domain" description="Sialate O-acetylesterase" evidence="2">
    <location>
        <begin position="478"/>
        <end position="579"/>
    </location>
</feature>
<dbReference type="Pfam" id="PF03629">
    <property type="entry name" value="SASA"/>
    <property type="match status" value="1"/>
</dbReference>
<dbReference type="STRING" id="688246.Premu_0455"/>
<evidence type="ECO:0000256" key="1">
    <source>
        <dbReference type="ARBA" id="ARBA00022801"/>
    </source>
</evidence>
<dbReference type="InterPro" id="IPR005181">
    <property type="entry name" value="SASA"/>
</dbReference>
<evidence type="ECO:0000313" key="4">
    <source>
        <dbReference type="EMBL" id="EGN55937.1"/>
    </source>
</evidence>
<name>F8NBR1_9BACT</name>
<dbReference type="SUPFAM" id="SSF52266">
    <property type="entry name" value="SGNH hydrolase"/>
    <property type="match status" value="2"/>
</dbReference>
<reference evidence="5" key="1">
    <citation type="journal article" date="2011" name="Stand. Genomic Sci.">
        <title>Non-contiguous finished genome sequence of the opportunistic oral pathogen Prevotella multisaccharivorax type strain (PPPA20).</title>
        <authorList>
            <person name="Pati A."/>
            <person name="Gronow S."/>
            <person name="Lu M."/>
            <person name="Lapidus A."/>
            <person name="Nolan M."/>
            <person name="Lucas S."/>
            <person name="Hammon N."/>
            <person name="Deshpande S."/>
            <person name="Cheng J.F."/>
            <person name="Tapia R."/>
            <person name="Han C."/>
            <person name="Goodwin L."/>
            <person name="Pitluck S."/>
            <person name="Liolios K."/>
            <person name="Pagani I."/>
            <person name="Mavromatis K."/>
            <person name="Mikhailova N."/>
            <person name="Huntemann M."/>
            <person name="Chen A."/>
            <person name="Palaniappan K."/>
            <person name="Land M."/>
            <person name="Hauser L."/>
            <person name="Detter J.C."/>
            <person name="Brambilla E.M."/>
            <person name="Rohde M."/>
            <person name="Goker M."/>
            <person name="Woyke T."/>
            <person name="Bristow J."/>
            <person name="Eisen J.A."/>
            <person name="Markowitz V."/>
            <person name="Hugenholtz P."/>
            <person name="Kyrpides N.C."/>
            <person name="Klenk H.P."/>
            <person name="Ivanova N."/>
        </authorList>
    </citation>
    <scope>NUCLEOTIDE SEQUENCE [LARGE SCALE GENOMIC DNA]</scope>
    <source>
        <strain evidence="5">DSM 17128</strain>
    </source>
</reference>
<gene>
    <name evidence="4" type="ORF">Premu_0455</name>
</gene>
<dbReference type="PANTHER" id="PTHR22901:SF0">
    <property type="entry name" value="SIALATE O-ACETYLESTERASE"/>
    <property type="match status" value="1"/>
</dbReference>
<dbReference type="EMBL" id="GL945017">
    <property type="protein sequence ID" value="EGN55937.1"/>
    <property type="molecule type" value="Genomic_DNA"/>
</dbReference>
<accession>F8NBR1</accession>
<dbReference type="RefSeq" id="WP_007572787.1">
    <property type="nucleotide sequence ID" value="NZ_BPTS01000001.1"/>
</dbReference>
<evidence type="ECO:0000313" key="5">
    <source>
        <dbReference type="Proteomes" id="UP000002772"/>
    </source>
</evidence>
<evidence type="ECO:0000259" key="2">
    <source>
        <dbReference type="Pfam" id="PF03629"/>
    </source>
</evidence>
<dbReference type="eggNOG" id="COG2755">
    <property type="taxonomic scope" value="Bacteria"/>
</dbReference>
<keyword evidence="5" id="KW-1185">Reference proteome</keyword>
<dbReference type="InterPro" id="IPR036514">
    <property type="entry name" value="SGNH_hydro_sf"/>
</dbReference>
<dbReference type="Pfam" id="PF13472">
    <property type="entry name" value="Lipase_GDSL_2"/>
    <property type="match status" value="1"/>
</dbReference>
<dbReference type="InterPro" id="IPR013830">
    <property type="entry name" value="SGNH_hydro"/>
</dbReference>
<dbReference type="GO" id="GO:0005975">
    <property type="term" value="P:carbohydrate metabolic process"/>
    <property type="evidence" value="ECO:0007669"/>
    <property type="project" value="TreeGrafter"/>
</dbReference>
<feature type="domain" description="SGNH hydrolase-type esterase" evidence="3">
    <location>
        <begin position="26"/>
        <end position="202"/>
    </location>
</feature>
<dbReference type="PANTHER" id="PTHR22901">
    <property type="entry name" value="SIALATE O-ACETYLESTERASE"/>
    <property type="match status" value="1"/>
</dbReference>
<dbReference type="Gene3D" id="3.40.50.1110">
    <property type="entry name" value="SGNH hydrolase"/>
    <property type="match status" value="2"/>
</dbReference>
<dbReference type="InterPro" id="IPR039329">
    <property type="entry name" value="SIAE"/>
</dbReference>
<sequence length="684" mass="77591">MRIFYLFLLLLLSQWGQAKSRIKVACIGNSITYGLGLPDRDTQAYPIRLQQLLGKKYEVRNFGHSGCTLLRRGHHPYVSEQEYREAVDYAADLIIIHLGVNDTDPRNWPNFQDEFNHDYTLLIDSLRQYNPKARVWLCLMSPLTFRHCRFLSGTRDWHVQIQQHIREVASSCHTGLIDLFTPLYDRPDLFADAVHPNAEGAEIIARTVYSALTGDYGGLQLPPLYTDGMVLQRDEPVVFQGMANSGERVRVNFLGKTVETRGDDDGLWQAVFPALTAGGPYSVTFSTPSKRQELHDVWVGDVWLCSGQSNMELPISACQSAVNDENTASSQCYLHLFSMPSRFKTWKEQWSAQGCDSVNRLQLLDMGPWKTPNASSIASFSAVAYHFGRVLADSLQVPVGIICNAVGGTTTESWIDRWTLEWDFPDILSDWYHGDFGQPWARERALYNVSHSKAKWPRHPFEPAYMFEAGILPLQHYPVKGVCWYQGESNAHNIETHQRLFTLLEKSWRRYFHRADLPFYMVQLSSLDRPSWPYFRNSQRLLADSLPHTYLIVTTDLGDSLNVHYPRKQPVGERLAWQALRHSYDHGLESEGPVCVGKTLLGDTIRLDFSHAKGLHSAGERLIGFDVAGADGIFYQAEARVEGTSVVVHSSLVPTPQTVRYGWQPFTRANLVNGCGLPASTFKR</sequence>
<proteinExistence type="predicted"/>
<dbReference type="OrthoDB" id="9816001at2"/>
<dbReference type="HOGENOM" id="CLU_015150_3_0_10"/>
<organism evidence="4 5">
    <name type="scientific">Hallella multisaccharivorax DSM 17128</name>
    <dbReference type="NCBI Taxonomy" id="688246"/>
    <lineage>
        <taxon>Bacteria</taxon>
        <taxon>Pseudomonadati</taxon>
        <taxon>Bacteroidota</taxon>
        <taxon>Bacteroidia</taxon>
        <taxon>Bacteroidales</taxon>
        <taxon>Prevotellaceae</taxon>
        <taxon>Hallella</taxon>
    </lineage>
</organism>